<gene>
    <name evidence="4" type="ORF">H9872_10150</name>
</gene>
<comment type="caution">
    <text evidence="2">Lacks conserved residue(s) required for the propagation of feature annotation.</text>
</comment>
<evidence type="ECO:0000313" key="4">
    <source>
        <dbReference type="EMBL" id="MBU3805102.1"/>
    </source>
</evidence>
<dbReference type="NCBIfam" id="TIGR00621">
    <property type="entry name" value="ssb"/>
    <property type="match status" value="1"/>
</dbReference>
<evidence type="ECO:0000256" key="3">
    <source>
        <dbReference type="PIRNR" id="PIRNR002070"/>
    </source>
</evidence>
<evidence type="ECO:0000256" key="2">
    <source>
        <dbReference type="HAMAP-Rule" id="MF_00984"/>
    </source>
</evidence>
<reference evidence="4" key="1">
    <citation type="journal article" date="2021" name="PeerJ">
        <title>Extensive microbial diversity within the chicken gut microbiome revealed by metagenomics and culture.</title>
        <authorList>
            <person name="Gilroy R."/>
            <person name="Ravi A."/>
            <person name="Getino M."/>
            <person name="Pursley I."/>
            <person name="Horton D.L."/>
            <person name="Alikhan N.F."/>
            <person name="Baker D."/>
            <person name="Gharbi K."/>
            <person name="Hall N."/>
            <person name="Watson M."/>
            <person name="Adriaenssens E.M."/>
            <person name="Foster-Nyarko E."/>
            <person name="Jarju S."/>
            <person name="Secka A."/>
            <person name="Antonio M."/>
            <person name="Oren A."/>
            <person name="Chaudhuri R.R."/>
            <person name="La Ragione R."/>
            <person name="Hildebrand F."/>
            <person name="Pallen M.J."/>
        </authorList>
    </citation>
    <scope>NUCLEOTIDE SEQUENCE</scope>
    <source>
        <strain evidence="4">B5-657</strain>
    </source>
</reference>
<evidence type="ECO:0000256" key="1">
    <source>
        <dbReference type="ARBA" id="ARBA00023125"/>
    </source>
</evidence>
<dbReference type="EMBL" id="JAHLFQ010000239">
    <property type="protein sequence ID" value="MBU3805102.1"/>
    <property type="molecule type" value="Genomic_DNA"/>
</dbReference>
<dbReference type="GO" id="GO:0006260">
    <property type="term" value="P:DNA replication"/>
    <property type="evidence" value="ECO:0007669"/>
    <property type="project" value="InterPro"/>
</dbReference>
<comment type="subunit">
    <text evidence="2">Homotetramer.</text>
</comment>
<dbReference type="Pfam" id="PF00436">
    <property type="entry name" value="SSB"/>
    <property type="match status" value="1"/>
</dbReference>
<dbReference type="HAMAP" id="MF_00984">
    <property type="entry name" value="SSB"/>
    <property type="match status" value="1"/>
</dbReference>
<proteinExistence type="inferred from homology"/>
<accession>A0A9E2KE89</accession>
<dbReference type="PIRSF" id="PIRSF002070">
    <property type="entry name" value="SSB"/>
    <property type="match status" value="1"/>
</dbReference>
<dbReference type="CDD" id="cd04496">
    <property type="entry name" value="SSB_OBF"/>
    <property type="match status" value="1"/>
</dbReference>
<dbReference type="Gene3D" id="2.40.50.140">
    <property type="entry name" value="Nucleic acid-binding proteins"/>
    <property type="match status" value="1"/>
</dbReference>
<dbReference type="Proteomes" id="UP000824229">
    <property type="component" value="Unassembled WGS sequence"/>
</dbReference>
<evidence type="ECO:0000313" key="5">
    <source>
        <dbReference type="Proteomes" id="UP000824229"/>
    </source>
</evidence>
<dbReference type="InterPro" id="IPR012340">
    <property type="entry name" value="NA-bd_OB-fold"/>
</dbReference>
<dbReference type="GO" id="GO:0009295">
    <property type="term" value="C:nucleoid"/>
    <property type="evidence" value="ECO:0007669"/>
    <property type="project" value="TreeGrafter"/>
</dbReference>
<dbReference type="InterPro" id="IPR011344">
    <property type="entry name" value="ssDNA-bd"/>
</dbReference>
<name>A0A9E2KE89_9FIRM</name>
<comment type="caution">
    <text evidence="4">The sequence shown here is derived from an EMBL/GenBank/DDBJ whole genome shotgun (WGS) entry which is preliminary data.</text>
</comment>
<sequence>MNKVILMGRLTKNPEVRYSNSDTPIAIARYTLAVKRSRSKSNENDADFINIVAFGKNGEFAERNFIKGQMVTIAGRVHQSSWEDAEHVKHTVFEIVAEEQQIAGSKLTHLASDSDNEVAVTHIEEI</sequence>
<dbReference type="SUPFAM" id="SSF50249">
    <property type="entry name" value="Nucleic acid-binding proteins"/>
    <property type="match status" value="1"/>
</dbReference>
<dbReference type="PANTHER" id="PTHR10302">
    <property type="entry name" value="SINGLE-STRANDED DNA-BINDING PROTEIN"/>
    <property type="match status" value="1"/>
</dbReference>
<dbReference type="AlphaFoldDB" id="A0A9E2KE89"/>
<organism evidence="4 5">
    <name type="scientific">Candidatus Cellulosilyticum pullistercoris</name>
    <dbReference type="NCBI Taxonomy" id="2838521"/>
    <lineage>
        <taxon>Bacteria</taxon>
        <taxon>Bacillati</taxon>
        <taxon>Bacillota</taxon>
        <taxon>Clostridia</taxon>
        <taxon>Lachnospirales</taxon>
        <taxon>Cellulosilyticaceae</taxon>
        <taxon>Cellulosilyticum</taxon>
    </lineage>
</organism>
<protein>
    <recommendedName>
        <fullName evidence="2 3">Single-stranded DNA-binding protein</fullName>
        <shortName evidence="2">SSB</shortName>
    </recommendedName>
</protein>
<keyword evidence="1 2" id="KW-0238">DNA-binding</keyword>
<dbReference type="GO" id="GO:0003697">
    <property type="term" value="F:single-stranded DNA binding"/>
    <property type="evidence" value="ECO:0007669"/>
    <property type="project" value="UniProtKB-UniRule"/>
</dbReference>
<dbReference type="PANTHER" id="PTHR10302:SF27">
    <property type="entry name" value="SINGLE-STRANDED DNA-BINDING PROTEIN"/>
    <property type="match status" value="1"/>
</dbReference>
<reference evidence="4" key="2">
    <citation type="submission" date="2021-04" db="EMBL/GenBank/DDBJ databases">
        <authorList>
            <person name="Gilroy R."/>
        </authorList>
    </citation>
    <scope>NUCLEOTIDE SEQUENCE</scope>
    <source>
        <strain evidence="4">B5-657</strain>
    </source>
</reference>
<dbReference type="InterPro" id="IPR000424">
    <property type="entry name" value="Primosome_PriB/ssb"/>
</dbReference>
<dbReference type="PROSITE" id="PS50935">
    <property type="entry name" value="SSB"/>
    <property type="match status" value="1"/>
</dbReference>